<protein>
    <submittedName>
        <fullName evidence="1">Uncharacterized protein</fullName>
    </submittedName>
</protein>
<reference evidence="1" key="2">
    <citation type="journal article" date="2021" name="Genome Biol. Evol.">
        <title>Developing a high-quality reference genome for a parasitic bivalve with doubly uniparental inheritance (Bivalvia: Unionida).</title>
        <authorList>
            <person name="Smith C.H."/>
        </authorList>
    </citation>
    <scope>NUCLEOTIDE SEQUENCE</scope>
    <source>
        <strain evidence="1">CHS0354</strain>
        <tissue evidence="1">Mantle</tissue>
    </source>
</reference>
<dbReference type="Proteomes" id="UP001195483">
    <property type="component" value="Unassembled WGS sequence"/>
</dbReference>
<name>A0AAE0SEB2_9BIVA</name>
<proteinExistence type="predicted"/>
<evidence type="ECO:0000313" key="1">
    <source>
        <dbReference type="EMBL" id="KAK3590346.1"/>
    </source>
</evidence>
<accession>A0AAE0SEB2</accession>
<reference evidence="1" key="1">
    <citation type="journal article" date="2021" name="Genome Biol. Evol.">
        <title>A High-Quality Reference Genome for a Parasitic Bivalve with Doubly Uniparental Inheritance (Bivalvia: Unionida).</title>
        <authorList>
            <person name="Smith C.H."/>
        </authorList>
    </citation>
    <scope>NUCLEOTIDE SEQUENCE</scope>
    <source>
        <strain evidence="1">CHS0354</strain>
    </source>
</reference>
<evidence type="ECO:0000313" key="2">
    <source>
        <dbReference type="Proteomes" id="UP001195483"/>
    </source>
</evidence>
<gene>
    <name evidence="1" type="ORF">CHS0354_025738</name>
</gene>
<organism evidence="1 2">
    <name type="scientific">Potamilus streckersoni</name>
    <dbReference type="NCBI Taxonomy" id="2493646"/>
    <lineage>
        <taxon>Eukaryota</taxon>
        <taxon>Metazoa</taxon>
        <taxon>Spiralia</taxon>
        <taxon>Lophotrochozoa</taxon>
        <taxon>Mollusca</taxon>
        <taxon>Bivalvia</taxon>
        <taxon>Autobranchia</taxon>
        <taxon>Heteroconchia</taxon>
        <taxon>Palaeoheterodonta</taxon>
        <taxon>Unionida</taxon>
        <taxon>Unionoidea</taxon>
        <taxon>Unionidae</taxon>
        <taxon>Ambleminae</taxon>
        <taxon>Lampsilini</taxon>
        <taxon>Potamilus</taxon>
    </lineage>
</organism>
<dbReference type="AlphaFoldDB" id="A0AAE0SEB2"/>
<dbReference type="EMBL" id="JAEAOA010001534">
    <property type="protein sequence ID" value="KAK3590346.1"/>
    <property type="molecule type" value="Genomic_DNA"/>
</dbReference>
<sequence>METEWNILMNQLSILEDEKSSRLKVYIGGRDDLLRRATISPMSKEAKRMNRTRNISPVSTPGNGGGNFDGCSAYAELFHLRFTSASYVGQRLYLFSFIPSHGIRKDSYDDLVVVVL</sequence>
<reference evidence="1" key="3">
    <citation type="submission" date="2023-05" db="EMBL/GenBank/DDBJ databases">
        <authorList>
            <person name="Smith C.H."/>
        </authorList>
    </citation>
    <scope>NUCLEOTIDE SEQUENCE</scope>
    <source>
        <strain evidence="1">CHS0354</strain>
        <tissue evidence="1">Mantle</tissue>
    </source>
</reference>
<comment type="caution">
    <text evidence="1">The sequence shown here is derived from an EMBL/GenBank/DDBJ whole genome shotgun (WGS) entry which is preliminary data.</text>
</comment>
<keyword evidence="2" id="KW-1185">Reference proteome</keyword>